<dbReference type="RefSeq" id="WP_058375043.1">
    <property type="nucleotide sequence ID" value="NZ_CP011035.1"/>
</dbReference>
<dbReference type="EMBL" id="CP011035">
    <property type="protein sequence ID" value="ALS35092.1"/>
    <property type="molecule type" value="Genomic_DNA"/>
</dbReference>
<dbReference type="AlphaFoldDB" id="A0A0U2MTE9"/>
<gene>
    <name evidence="2" type="ORF">PTRA_b0647</name>
</gene>
<feature type="signal peptide" evidence="1">
    <location>
        <begin position="1"/>
        <end position="22"/>
    </location>
</feature>
<evidence type="ECO:0008006" key="3">
    <source>
        <dbReference type="Google" id="ProtNLM"/>
    </source>
</evidence>
<feature type="chain" id="PRO_5006831344" description="Orphan protein" evidence="1">
    <location>
        <begin position="23"/>
        <end position="90"/>
    </location>
</feature>
<evidence type="ECO:0000256" key="1">
    <source>
        <dbReference type="SAM" id="SignalP"/>
    </source>
</evidence>
<organism evidence="2">
    <name type="scientific">Pseudoalteromonas translucida KMM 520</name>
    <dbReference type="NCBI Taxonomy" id="1315283"/>
    <lineage>
        <taxon>Bacteria</taxon>
        <taxon>Pseudomonadati</taxon>
        <taxon>Pseudomonadota</taxon>
        <taxon>Gammaproteobacteria</taxon>
        <taxon>Alteromonadales</taxon>
        <taxon>Pseudoalteromonadaceae</taxon>
        <taxon>Pseudoalteromonas</taxon>
    </lineage>
</organism>
<dbReference type="OrthoDB" id="6310824at2"/>
<dbReference type="Proteomes" id="UP000065261">
    <property type="component" value="Chromosome II"/>
</dbReference>
<reference evidence="2" key="1">
    <citation type="submission" date="2015-03" db="EMBL/GenBank/DDBJ databases">
        <authorList>
            <person name="Murphy D."/>
        </authorList>
    </citation>
    <scope>NUCLEOTIDE SEQUENCE [LARGE SCALE GENOMIC DNA]</scope>
    <source>
        <strain evidence="2">KMM 520</strain>
    </source>
</reference>
<keyword evidence="1" id="KW-0732">Signal</keyword>
<dbReference type="KEGG" id="ptn:PTRA_b0647"/>
<evidence type="ECO:0000313" key="2">
    <source>
        <dbReference type="EMBL" id="ALS35092.1"/>
    </source>
</evidence>
<sequence length="90" mass="9899">MKHSIKIAMASLLVLGSLQAKATEVDLDVTDMLTQTITSYISQTTIELEKSIKDTLTFNTETMLGSWLSEPLIADLQAEIKTEDTVKPAQ</sequence>
<proteinExistence type="predicted"/>
<accession>A0A0U2MTE9</accession>
<dbReference type="PATRIC" id="fig|1315283.4.peg.3682"/>
<name>A0A0U2MTE9_9GAMM</name>
<protein>
    <recommendedName>
        <fullName evidence="3">Orphan protein</fullName>
    </recommendedName>
</protein>